<evidence type="ECO:0000259" key="4">
    <source>
        <dbReference type="PROSITE" id="PS50977"/>
    </source>
</evidence>
<feature type="domain" description="HTH tetR-type" evidence="4">
    <location>
        <begin position="34"/>
        <end position="94"/>
    </location>
</feature>
<feature type="DNA-binding region" description="H-T-H motif" evidence="2">
    <location>
        <begin position="57"/>
        <end position="76"/>
    </location>
</feature>
<dbReference type="SUPFAM" id="SSF46689">
    <property type="entry name" value="Homeodomain-like"/>
    <property type="match status" value="1"/>
</dbReference>
<dbReference type="GO" id="GO:0000976">
    <property type="term" value="F:transcription cis-regulatory region binding"/>
    <property type="evidence" value="ECO:0007669"/>
    <property type="project" value="TreeGrafter"/>
</dbReference>
<accession>A0A919S4R1</accession>
<dbReference type="InterPro" id="IPR050109">
    <property type="entry name" value="HTH-type_TetR-like_transc_reg"/>
</dbReference>
<evidence type="ECO:0000313" key="6">
    <source>
        <dbReference type="Proteomes" id="UP000681340"/>
    </source>
</evidence>
<dbReference type="RefSeq" id="WP_246594864.1">
    <property type="nucleotide sequence ID" value="NZ_BAABEA010000051.1"/>
</dbReference>
<dbReference type="Pfam" id="PF00440">
    <property type="entry name" value="TetR_N"/>
    <property type="match status" value="1"/>
</dbReference>
<name>A0A919S4R1_9ACTN</name>
<dbReference type="Proteomes" id="UP000681340">
    <property type="component" value="Unassembled WGS sequence"/>
</dbReference>
<gene>
    <name evidence="5" type="ORF">Aau02nite_07140</name>
</gene>
<comment type="caution">
    <text evidence="5">The sequence shown here is derived from an EMBL/GenBank/DDBJ whole genome shotgun (WGS) entry which is preliminary data.</text>
</comment>
<evidence type="ECO:0000256" key="3">
    <source>
        <dbReference type="SAM" id="MobiDB-lite"/>
    </source>
</evidence>
<dbReference type="PANTHER" id="PTHR30055">
    <property type="entry name" value="HTH-TYPE TRANSCRIPTIONAL REGULATOR RUTR"/>
    <property type="match status" value="1"/>
</dbReference>
<proteinExistence type="predicted"/>
<reference evidence="5" key="1">
    <citation type="submission" date="2021-03" db="EMBL/GenBank/DDBJ databases">
        <title>Whole genome shotgun sequence of Actinoplanes auranticolor NBRC 12245.</title>
        <authorList>
            <person name="Komaki H."/>
            <person name="Tamura T."/>
        </authorList>
    </citation>
    <scope>NUCLEOTIDE SEQUENCE</scope>
    <source>
        <strain evidence="5">NBRC 12245</strain>
    </source>
</reference>
<feature type="region of interest" description="Disordered" evidence="3">
    <location>
        <begin position="1"/>
        <end position="25"/>
    </location>
</feature>
<keyword evidence="6" id="KW-1185">Reference proteome</keyword>
<dbReference type="PROSITE" id="PS50977">
    <property type="entry name" value="HTH_TETR_2"/>
    <property type="match status" value="1"/>
</dbReference>
<dbReference type="InterPro" id="IPR009057">
    <property type="entry name" value="Homeodomain-like_sf"/>
</dbReference>
<dbReference type="AlphaFoldDB" id="A0A919S4R1"/>
<organism evidence="5 6">
    <name type="scientific">Actinoplanes auranticolor</name>
    <dbReference type="NCBI Taxonomy" id="47988"/>
    <lineage>
        <taxon>Bacteria</taxon>
        <taxon>Bacillati</taxon>
        <taxon>Actinomycetota</taxon>
        <taxon>Actinomycetes</taxon>
        <taxon>Micromonosporales</taxon>
        <taxon>Micromonosporaceae</taxon>
        <taxon>Actinoplanes</taxon>
    </lineage>
</organism>
<dbReference type="Gene3D" id="1.10.357.10">
    <property type="entry name" value="Tetracycline Repressor, domain 2"/>
    <property type="match status" value="1"/>
</dbReference>
<dbReference type="EMBL" id="BOQL01000006">
    <property type="protein sequence ID" value="GIM63918.1"/>
    <property type="molecule type" value="Genomic_DNA"/>
</dbReference>
<evidence type="ECO:0000256" key="1">
    <source>
        <dbReference type="ARBA" id="ARBA00023125"/>
    </source>
</evidence>
<sequence length="223" mass="24748">MTNALNVDRTADVPVPPGPAKADRVSRRQVDKFAQRRDQLAAAALQTLAELGYARTSLREIAQNTDFSHGVLHYYFADKVDLIIHCVKHYKAICVQRYDEILAASDTADALAEGFAAGLARTAGEDATLHRLWYDMRSQSMFEPAFRADVLEIDDSLQRMIWRVVTGYAELSGRALTVAPATAYAMFDGLFQHALLRHLSGAPDALDTLRAESLTLLPRLTRD</sequence>
<protein>
    <submittedName>
        <fullName evidence="5">TetR family transcriptional regulator</fullName>
    </submittedName>
</protein>
<dbReference type="InterPro" id="IPR001647">
    <property type="entry name" value="HTH_TetR"/>
</dbReference>
<evidence type="ECO:0000256" key="2">
    <source>
        <dbReference type="PROSITE-ProRule" id="PRU00335"/>
    </source>
</evidence>
<evidence type="ECO:0000313" key="5">
    <source>
        <dbReference type="EMBL" id="GIM63918.1"/>
    </source>
</evidence>
<dbReference type="PANTHER" id="PTHR30055:SF226">
    <property type="entry name" value="HTH-TYPE TRANSCRIPTIONAL REGULATOR PKSA"/>
    <property type="match status" value="1"/>
</dbReference>
<dbReference type="GO" id="GO:0003700">
    <property type="term" value="F:DNA-binding transcription factor activity"/>
    <property type="evidence" value="ECO:0007669"/>
    <property type="project" value="TreeGrafter"/>
</dbReference>
<keyword evidence="1 2" id="KW-0238">DNA-binding</keyword>